<dbReference type="InterPro" id="IPR050214">
    <property type="entry name" value="Cys_Synth/Cystath_Beta-Synth"/>
</dbReference>
<dbReference type="InterPro" id="IPR036873">
    <property type="entry name" value="Rhodanese-like_dom_sf"/>
</dbReference>
<protein>
    <submittedName>
        <fullName evidence="2">Cysteine synthase B</fullName>
    </submittedName>
</protein>
<dbReference type="FunFam" id="3.40.50.1100:FF:000058">
    <property type="entry name" value="Cysteine synthase B, putative"/>
    <property type="match status" value="1"/>
</dbReference>
<dbReference type="PROSITE" id="PS50206">
    <property type="entry name" value="RHODANESE_3"/>
    <property type="match status" value="1"/>
</dbReference>
<accession>A0A420IP51</accession>
<dbReference type="EMBL" id="MCBR01007261">
    <property type="protein sequence ID" value="RKF76339.1"/>
    <property type="molecule type" value="Genomic_DNA"/>
</dbReference>
<name>A0A420IP51_9PEZI</name>
<dbReference type="InterPro" id="IPR001763">
    <property type="entry name" value="Rhodanese-like_dom"/>
</dbReference>
<dbReference type="SMART" id="SM00450">
    <property type="entry name" value="RHOD"/>
    <property type="match status" value="1"/>
</dbReference>
<dbReference type="PANTHER" id="PTHR10314">
    <property type="entry name" value="CYSTATHIONINE BETA-SYNTHASE"/>
    <property type="match status" value="1"/>
</dbReference>
<organism evidence="2 3">
    <name type="scientific">Golovinomyces cichoracearum</name>
    <dbReference type="NCBI Taxonomy" id="62708"/>
    <lineage>
        <taxon>Eukaryota</taxon>
        <taxon>Fungi</taxon>
        <taxon>Dikarya</taxon>
        <taxon>Ascomycota</taxon>
        <taxon>Pezizomycotina</taxon>
        <taxon>Leotiomycetes</taxon>
        <taxon>Erysiphales</taxon>
        <taxon>Erysiphaceae</taxon>
        <taxon>Golovinomyces</taxon>
    </lineage>
</organism>
<gene>
    <name evidence="2" type="ORF">GcC1_072008</name>
</gene>
<comment type="caution">
    <text evidence="2">The sequence shown here is derived from an EMBL/GenBank/DDBJ whole genome shotgun (WGS) entry which is preliminary data.</text>
</comment>
<dbReference type="InterPro" id="IPR036052">
    <property type="entry name" value="TrpB-like_PALP_sf"/>
</dbReference>
<reference evidence="2 3" key="1">
    <citation type="journal article" date="2018" name="BMC Genomics">
        <title>Comparative genome analyses reveal sequence features reflecting distinct modes of host-adaptation between dicot and monocot powdery mildew.</title>
        <authorList>
            <person name="Wu Y."/>
            <person name="Ma X."/>
            <person name="Pan Z."/>
            <person name="Kale S.D."/>
            <person name="Song Y."/>
            <person name="King H."/>
            <person name="Zhang Q."/>
            <person name="Presley C."/>
            <person name="Deng X."/>
            <person name="Wei C.I."/>
            <person name="Xiao S."/>
        </authorList>
    </citation>
    <scope>NUCLEOTIDE SEQUENCE [LARGE SCALE GENOMIC DNA]</scope>
    <source>
        <strain evidence="2">UCSC1</strain>
    </source>
</reference>
<proteinExistence type="predicted"/>
<dbReference type="SUPFAM" id="SSF52821">
    <property type="entry name" value="Rhodanese/Cell cycle control phosphatase"/>
    <property type="match status" value="1"/>
</dbReference>
<dbReference type="OrthoDB" id="10259545at2759"/>
<dbReference type="Gene3D" id="3.40.250.10">
    <property type="entry name" value="Rhodanese-like domain"/>
    <property type="match status" value="1"/>
</dbReference>
<dbReference type="InterPro" id="IPR001926">
    <property type="entry name" value="TrpB-like_PALP"/>
</dbReference>
<dbReference type="SUPFAM" id="SSF53686">
    <property type="entry name" value="Tryptophan synthase beta subunit-like PLP-dependent enzymes"/>
    <property type="match status" value="1"/>
</dbReference>
<evidence type="ECO:0000313" key="2">
    <source>
        <dbReference type="EMBL" id="RKF76339.1"/>
    </source>
</evidence>
<dbReference type="AlphaFoldDB" id="A0A420IP51"/>
<sequence length="508" mass="57555">MSSIPHLNFYSGKSALRDFYNPDLQPLIPLVEIPQKLNPFYDDGVRIYGKMMTTLPAKNVKSLPVLNMLLSPKISSSTKTIVEYSSGSTIMAMSIIARVLHGIEDTRSYLSNKADHTKLRLIRFFGLNITLFSGPSQPEPDDYRGGIYRAQKLSEDDPSVFNPNQYENELNWKAHFRWTGPQLLKQLPNMNVFCAGLGTSGTMTGVGMYLKQERPEVFRVGVNNLPCEIVPGTRSVALMEPVKFPWQEAVDTIEEVGSFDAYRLSLALTREGLICGPSSGLNLQGLYDFFTMRKKENSLNKLAGEDGLVHAVFICCDLPYQYVEEYYEKLPDSYFPEIKNKCLLGVDRYHYDKSWEIKSTVLLPSLYPELLNYPSISCWKEVLGGSILSVKDNQIWDLRSVVDFDNWHLPGAVSKPLMNLTAETPSPFFDTTVMELLWREMETIANDYVELKGPEHRIDHILLVCYNGDTSRMATSVLRARGIRAINLMNGMNNLAKEIKKPNHTESK</sequence>
<dbReference type="Proteomes" id="UP000285405">
    <property type="component" value="Unassembled WGS sequence"/>
</dbReference>
<evidence type="ECO:0000259" key="1">
    <source>
        <dbReference type="PROSITE" id="PS50206"/>
    </source>
</evidence>
<dbReference type="Pfam" id="PF00291">
    <property type="entry name" value="PALP"/>
    <property type="match status" value="1"/>
</dbReference>
<dbReference type="Gene3D" id="3.40.50.1100">
    <property type="match status" value="2"/>
</dbReference>
<dbReference type="Pfam" id="PF00581">
    <property type="entry name" value="Rhodanese"/>
    <property type="match status" value="1"/>
</dbReference>
<feature type="domain" description="Rhodanese" evidence="1">
    <location>
        <begin position="389"/>
        <end position="504"/>
    </location>
</feature>
<evidence type="ECO:0000313" key="3">
    <source>
        <dbReference type="Proteomes" id="UP000285405"/>
    </source>
</evidence>